<name>A0A0M0J6H9_9EUKA</name>
<evidence type="ECO:0000313" key="7">
    <source>
        <dbReference type="Proteomes" id="UP000037460"/>
    </source>
</evidence>
<feature type="transmembrane region" description="Helical" evidence="5">
    <location>
        <begin position="72"/>
        <end position="92"/>
    </location>
</feature>
<dbReference type="EMBL" id="JWZX01003330">
    <property type="protein sequence ID" value="KOO21833.1"/>
    <property type="molecule type" value="Genomic_DNA"/>
</dbReference>
<evidence type="ECO:0000256" key="1">
    <source>
        <dbReference type="ARBA" id="ARBA00004141"/>
    </source>
</evidence>
<dbReference type="GO" id="GO:0035869">
    <property type="term" value="C:ciliary transition zone"/>
    <property type="evidence" value="ECO:0007669"/>
    <property type="project" value="TreeGrafter"/>
</dbReference>
<sequence length="152" mass="17674">MPLQMMIFFTGPYACVWAVSNQLLFYWKSRIFEVPLMVAVVSPMIFWVWLLLEPVRLLLGYVGNVRERVAWLGGFWVLTILQLICQVYFLLGQRWLWFNLPVENATSAFFVLFNLLQLVIGYSTIKRLIAKAMADFHLEPIAPEEEALDGQL</sequence>
<dbReference type="GO" id="GO:0016020">
    <property type="term" value="C:membrane"/>
    <property type="evidence" value="ECO:0007669"/>
    <property type="project" value="UniProtKB-SubCell"/>
</dbReference>
<keyword evidence="7" id="KW-1185">Reference proteome</keyword>
<dbReference type="AlphaFoldDB" id="A0A0M0J6H9"/>
<keyword evidence="4 5" id="KW-0472">Membrane</keyword>
<dbReference type="OrthoDB" id="6417551at2759"/>
<dbReference type="Proteomes" id="UP000037460">
    <property type="component" value="Unassembled WGS sequence"/>
</dbReference>
<proteinExistence type="predicted"/>
<evidence type="ECO:0000256" key="4">
    <source>
        <dbReference type="ARBA" id="ARBA00023136"/>
    </source>
</evidence>
<dbReference type="PANTHER" id="PTHR13531:SF6">
    <property type="entry name" value="TMEM (HUMAN TRANSMEMBRANE PROTEIN) HOMOLOG"/>
    <property type="match status" value="1"/>
</dbReference>
<keyword evidence="2 5" id="KW-0812">Transmembrane</keyword>
<comment type="caution">
    <text evidence="6">The sequence shown here is derived from an EMBL/GenBank/DDBJ whole genome shotgun (WGS) entry which is preliminary data.</text>
</comment>
<dbReference type="Pfam" id="PF09799">
    <property type="entry name" value="Transmemb_17"/>
    <property type="match status" value="1"/>
</dbReference>
<dbReference type="GO" id="GO:1905515">
    <property type="term" value="P:non-motile cilium assembly"/>
    <property type="evidence" value="ECO:0007669"/>
    <property type="project" value="TreeGrafter"/>
</dbReference>
<feature type="transmembrane region" description="Helical" evidence="5">
    <location>
        <begin position="6"/>
        <end position="27"/>
    </location>
</feature>
<evidence type="ECO:0000256" key="3">
    <source>
        <dbReference type="ARBA" id="ARBA00022989"/>
    </source>
</evidence>
<feature type="transmembrane region" description="Helical" evidence="5">
    <location>
        <begin position="104"/>
        <end position="125"/>
    </location>
</feature>
<dbReference type="PANTHER" id="PTHR13531">
    <property type="entry name" value="GEO07735P1-RELATED-RELATED"/>
    <property type="match status" value="1"/>
</dbReference>
<accession>A0A0M0J6H9</accession>
<organism evidence="6 7">
    <name type="scientific">Chrysochromulina tobinii</name>
    <dbReference type="NCBI Taxonomy" id="1460289"/>
    <lineage>
        <taxon>Eukaryota</taxon>
        <taxon>Haptista</taxon>
        <taxon>Haptophyta</taxon>
        <taxon>Prymnesiophyceae</taxon>
        <taxon>Prymnesiales</taxon>
        <taxon>Chrysochromulinaceae</taxon>
        <taxon>Chrysochromulina</taxon>
    </lineage>
</organism>
<evidence type="ECO:0000256" key="2">
    <source>
        <dbReference type="ARBA" id="ARBA00022692"/>
    </source>
</evidence>
<gene>
    <name evidence="6" type="ORF">Ctob_004760</name>
</gene>
<evidence type="ECO:0000313" key="6">
    <source>
        <dbReference type="EMBL" id="KOO21833.1"/>
    </source>
</evidence>
<protein>
    <submittedName>
        <fullName evidence="6">Transmembrane protein</fullName>
    </submittedName>
</protein>
<reference evidence="7" key="1">
    <citation type="journal article" date="2015" name="PLoS Genet.">
        <title>Genome Sequence and Transcriptome Analyses of Chrysochromulina tobin: Metabolic Tools for Enhanced Algal Fitness in the Prominent Order Prymnesiales (Haptophyceae).</title>
        <authorList>
            <person name="Hovde B.T."/>
            <person name="Deodato C.R."/>
            <person name="Hunsperger H.M."/>
            <person name="Ryken S.A."/>
            <person name="Yost W."/>
            <person name="Jha R.K."/>
            <person name="Patterson J."/>
            <person name="Monnat R.J. Jr."/>
            <person name="Barlow S.B."/>
            <person name="Starkenburg S.R."/>
            <person name="Cattolico R.A."/>
        </authorList>
    </citation>
    <scope>NUCLEOTIDE SEQUENCE</scope>
    <source>
        <strain evidence="7">CCMP291</strain>
    </source>
</reference>
<dbReference type="InterPro" id="IPR019184">
    <property type="entry name" value="Uncharacterised_TM-17"/>
</dbReference>
<comment type="subcellular location">
    <subcellularLocation>
        <location evidence="1">Membrane</location>
        <topology evidence="1">Multi-pass membrane protein</topology>
    </subcellularLocation>
</comment>
<feature type="transmembrane region" description="Helical" evidence="5">
    <location>
        <begin position="34"/>
        <end position="52"/>
    </location>
</feature>
<evidence type="ECO:0000256" key="5">
    <source>
        <dbReference type="SAM" id="Phobius"/>
    </source>
</evidence>
<keyword evidence="3 5" id="KW-1133">Transmembrane helix</keyword>